<feature type="region of interest" description="Disordered" evidence="1">
    <location>
        <begin position="92"/>
        <end position="160"/>
    </location>
</feature>
<dbReference type="EMBL" id="BEYU01002016">
    <property type="protein sequence ID" value="GBG16057.1"/>
    <property type="molecule type" value="Genomic_DNA"/>
</dbReference>
<feature type="non-terminal residue" evidence="2">
    <location>
        <position position="1"/>
    </location>
</feature>
<dbReference type="GO" id="GO:0005634">
    <property type="term" value="C:nucleus"/>
    <property type="evidence" value="ECO:0007669"/>
    <property type="project" value="TreeGrafter"/>
</dbReference>
<evidence type="ECO:0008006" key="4">
    <source>
        <dbReference type="Google" id="ProtNLM"/>
    </source>
</evidence>
<dbReference type="PANTHER" id="PTHR12299:SF17">
    <property type="entry name" value="AT19571P-RELATED"/>
    <property type="match status" value="1"/>
</dbReference>
<reference evidence="2 3" key="1">
    <citation type="submission" date="2017-12" db="EMBL/GenBank/DDBJ databases">
        <title>Sequencing, de novo assembly and annotation of complete genome of a new Thraustochytrid species, strain FCC1311.</title>
        <authorList>
            <person name="Sedici K."/>
            <person name="Godart F."/>
            <person name="Aiese Cigliano R."/>
            <person name="Sanseverino W."/>
            <person name="Barakat M."/>
            <person name="Ortet P."/>
            <person name="Marechal E."/>
            <person name="Cagnac O."/>
            <person name="Amato A."/>
        </authorList>
    </citation>
    <scope>NUCLEOTIDE SEQUENCE [LARGE SCALE GENOMIC DNA]</scope>
</reference>
<feature type="non-terminal residue" evidence="2">
    <location>
        <position position="160"/>
    </location>
</feature>
<dbReference type="InterPro" id="IPR039764">
    <property type="entry name" value="HABP4/SERBP1-like"/>
</dbReference>
<evidence type="ECO:0000256" key="1">
    <source>
        <dbReference type="SAM" id="MobiDB-lite"/>
    </source>
</evidence>
<feature type="compositionally biased region" description="Acidic residues" evidence="1">
    <location>
        <begin position="24"/>
        <end position="45"/>
    </location>
</feature>
<feature type="region of interest" description="Disordered" evidence="1">
    <location>
        <begin position="1"/>
        <end position="45"/>
    </location>
</feature>
<feature type="compositionally biased region" description="Low complexity" evidence="1">
    <location>
        <begin position="13"/>
        <end position="23"/>
    </location>
</feature>
<dbReference type="AlphaFoldDB" id="A0A2R5FCX4"/>
<feature type="compositionally biased region" description="Basic residues" evidence="1">
    <location>
        <begin position="130"/>
        <end position="143"/>
    </location>
</feature>
<dbReference type="InParanoid" id="A0A2R5FCX4"/>
<proteinExistence type="predicted"/>
<dbReference type="GO" id="GO:0005737">
    <property type="term" value="C:cytoplasm"/>
    <property type="evidence" value="ECO:0007669"/>
    <property type="project" value="TreeGrafter"/>
</dbReference>
<evidence type="ECO:0000313" key="3">
    <source>
        <dbReference type="Proteomes" id="UP000241890"/>
    </source>
</evidence>
<comment type="caution">
    <text evidence="2">The sequence shown here is derived from an EMBL/GenBank/DDBJ whole genome shotgun (WGS) entry which is preliminary data.</text>
</comment>
<protein>
    <recommendedName>
        <fullName evidence="4">Hyaluronan/mRNA-binding protein domain-containing protein</fullName>
    </recommendedName>
</protein>
<sequence length="160" mass="17308">GHNWGKAGEDEAAQAQTDAAAEATGEDTLAETPVIEEEEDDNEMTLEEYEEMRADKRRGDAFADVELRRAEGPSEGTAYVKGKNDDMETFIKMGTTKKKSKPKRENKKVMVESNFTIRDSSEPPEAPRGGRGRGRGGRGRGRGGRGGARGGEDGAEGGFR</sequence>
<evidence type="ECO:0000313" key="2">
    <source>
        <dbReference type="EMBL" id="GBG16057.1"/>
    </source>
</evidence>
<organism evidence="2 3">
    <name type="scientific">Hondaea fermentalgiana</name>
    <dbReference type="NCBI Taxonomy" id="2315210"/>
    <lineage>
        <taxon>Eukaryota</taxon>
        <taxon>Sar</taxon>
        <taxon>Stramenopiles</taxon>
        <taxon>Bigyra</taxon>
        <taxon>Labyrinthulomycetes</taxon>
        <taxon>Thraustochytrida</taxon>
        <taxon>Thraustochytriidae</taxon>
        <taxon>Hondaea</taxon>
    </lineage>
</organism>
<gene>
    <name evidence="2" type="ORF">FCC1311_118362</name>
</gene>
<dbReference type="GO" id="GO:0003723">
    <property type="term" value="F:RNA binding"/>
    <property type="evidence" value="ECO:0007669"/>
    <property type="project" value="InterPro"/>
</dbReference>
<keyword evidence="3" id="KW-1185">Reference proteome</keyword>
<dbReference type="Proteomes" id="UP000241890">
    <property type="component" value="Unassembled WGS sequence"/>
</dbReference>
<name>A0A2R5FCX4_9STRA</name>
<dbReference type="PANTHER" id="PTHR12299">
    <property type="entry name" value="HYALURONIC ACID-BINDING PROTEIN 4"/>
    <property type="match status" value="1"/>
</dbReference>
<accession>A0A2R5FCX4</accession>
<feature type="compositionally biased region" description="Basic residues" evidence="1">
    <location>
        <begin position="95"/>
        <end position="106"/>
    </location>
</feature>